<dbReference type="SMART" id="SM00248">
    <property type="entry name" value="ANK"/>
    <property type="match status" value="2"/>
</dbReference>
<dbReference type="GO" id="GO:0000151">
    <property type="term" value="C:ubiquitin ligase complex"/>
    <property type="evidence" value="ECO:0007669"/>
    <property type="project" value="TreeGrafter"/>
</dbReference>
<evidence type="ECO:0000313" key="5">
    <source>
        <dbReference type="EMBL" id="KAG1544110.1"/>
    </source>
</evidence>
<evidence type="ECO:0000313" key="6">
    <source>
        <dbReference type="Proteomes" id="UP000717996"/>
    </source>
</evidence>
<dbReference type="InterPro" id="IPR002110">
    <property type="entry name" value="Ankyrin_rpt"/>
</dbReference>
<dbReference type="InterPro" id="IPR000210">
    <property type="entry name" value="BTB/POZ_dom"/>
</dbReference>
<dbReference type="InterPro" id="IPR044515">
    <property type="entry name" value="ABTB1"/>
</dbReference>
<sequence>MGRKPITTKSKVMSLAMSSKESDEQAVDETIFQELCTAAKEGDIEKVESLVNHFNAPINIVDKWQCSPLYWACLCGHYAVVKFLLENGAQCDRNTFQGERCLYGALNSDIRNLLLSYKLTKAIDENQPYLLFLSNLLENHNHHDLTFSILLGDKQHEFHVHKFILAARSSFFAKNLLNRWRGQSCVKFQKNMIHPISLLSILRYIYTGYVDHDLDKDIVENMIFATKHLELTHLHQLLLNQEDDNALRSHTKQEITILRNDFEQFYNDLIKISIIAQPNDDHTSWRMLSQWLTDKSEMKQPDALFTDIALRLHNNIIFPCHKAYLCRSEFFNTMLNGPFGEQEAGCVTIRYPDQDLELPLIEVFDVEADIFGHYVLQFLYTDKCTIPPEDAYDVLIVADMLLIDRLKAIAAIAITNQEEPVVDIYELIQTAIELEVERVEQYCIKYFADHLDECIKQPEFLNLIKMSAQSIKRREETDSIPFVDDLRYFLSKKYFIADEDLNESGRVNEEYQDTWTEMESLYNQKLEILDQILESLGLEA</sequence>
<reference evidence="5" key="1">
    <citation type="journal article" date="2020" name="Microb. Genom.">
        <title>Genetic diversity of clinical and environmental Mucorales isolates obtained from an investigation of mucormycosis cases among solid organ transplant recipients.</title>
        <authorList>
            <person name="Nguyen M.H."/>
            <person name="Kaul D."/>
            <person name="Muto C."/>
            <person name="Cheng S.J."/>
            <person name="Richter R.A."/>
            <person name="Bruno V.M."/>
            <person name="Liu G."/>
            <person name="Beyhan S."/>
            <person name="Sundermann A.J."/>
            <person name="Mounaud S."/>
            <person name="Pasculle A.W."/>
            <person name="Nierman W.C."/>
            <person name="Driscoll E."/>
            <person name="Cumbie R."/>
            <person name="Clancy C.J."/>
            <person name="Dupont C.L."/>
        </authorList>
    </citation>
    <scope>NUCLEOTIDE SEQUENCE</scope>
    <source>
        <strain evidence="5">GL16</strain>
    </source>
</reference>
<evidence type="ECO:0000256" key="1">
    <source>
        <dbReference type="ARBA" id="ARBA00022737"/>
    </source>
</evidence>
<evidence type="ECO:0000259" key="4">
    <source>
        <dbReference type="PROSITE" id="PS50097"/>
    </source>
</evidence>
<dbReference type="PROSITE" id="PS50088">
    <property type="entry name" value="ANK_REPEAT"/>
    <property type="match status" value="1"/>
</dbReference>
<dbReference type="OrthoDB" id="684045at2759"/>
<dbReference type="SUPFAM" id="SSF54695">
    <property type="entry name" value="POZ domain"/>
    <property type="match status" value="2"/>
</dbReference>
<dbReference type="GO" id="GO:0005737">
    <property type="term" value="C:cytoplasm"/>
    <property type="evidence" value="ECO:0007669"/>
    <property type="project" value="TreeGrafter"/>
</dbReference>
<organism evidence="5 6">
    <name type="scientific">Rhizopus oryzae</name>
    <name type="common">Mucormycosis agent</name>
    <name type="synonym">Rhizopus arrhizus var. delemar</name>
    <dbReference type="NCBI Taxonomy" id="64495"/>
    <lineage>
        <taxon>Eukaryota</taxon>
        <taxon>Fungi</taxon>
        <taxon>Fungi incertae sedis</taxon>
        <taxon>Mucoromycota</taxon>
        <taxon>Mucoromycotina</taxon>
        <taxon>Mucoromycetes</taxon>
        <taxon>Mucorales</taxon>
        <taxon>Mucorineae</taxon>
        <taxon>Rhizopodaceae</taxon>
        <taxon>Rhizopus</taxon>
    </lineage>
</organism>
<dbReference type="PANTHER" id="PTHR46231:SF1">
    <property type="entry name" value="ANKYRIN REPEAT AND BTB_POZ DOMAIN-CONTAINING PROTEIN 1"/>
    <property type="match status" value="1"/>
</dbReference>
<dbReference type="PROSITE" id="PS50097">
    <property type="entry name" value="BTB"/>
    <property type="match status" value="2"/>
</dbReference>
<evidence type="ECO:0000256" key="2">
    <source>
        <dbReference type="ARBA" id="ARBA00023043"/>
    </source>
</evidence>
<dbReference type="InterPro" id="IPR036770">
    <property type="entry name" value="Ankyrin_rpt-contain_sf"/>
</dbReference>
<dbReference type="Gene3D" id="1.25.40.20">
    <property type="entry name" value="Ankyrin repeat-containing domain"/>
    <property type="match status" value="1"/>
</dbReference>
<dbReference type="InterPro" id="IPR011333">
    <property type="entry name" value="SKP1/BTB/POZ_sf"/>
</dbReference>
<dbReference type="Pfam" id="PF00651">
    <property type="entry name" value="BTB"/>
    <property type="match status" value="2"/>
</dbReference>
<dbReference type="PANTHER" id="PTHR46231">
    <property type="entry name" value="ANKYRIN REPEAT AND BTB/POZ DOMAIN-CONTAINING PROTEIN 1"/>
    <property type="match status" value="1"/>
</dbReference>
<evidence type="ECO:0000256" key="3">
    <source>
        <dbReference type="PROSITE-ProRule" id="PRU00023"/>
    </source>
</evidence>
<feature type="domain" description="BTB" evidence="4">
    <location>
        <begin position="143"/>
        <end position="214"/>
    </location>
</feature>
<dbReference type="SUPFAM" id="SSF48403">
    <property type="entry name" value="Ankyrin repeat"/>
    <property type="match status" value="1"/>
</dbReference>
<comment type="caution">
    <text evidence="5">The sequence shown here is derived from an EMBL/GenBank/DDBJ whole genome shotgun (WGS) entry which is preliminary data.</text>
</comment>
<name>A0A9P6YBD0_RHIOR</name>
<dbReference type="EMBL" id="JAANIT010000836">
    <property type="protein sequence ID" value="KAG1544110.1"/>
    <property type="molecule type" value="Genomic_DNA"/>
</dbReference>
<keyword evidence="2 3" id="KW-0040">ANK repeat</keyword>
<gene>
    <name evidence="5" type="ORF">G6F51_006268</name>
</gene>
<keyword evidence="1" id="KW-0677">Repeat</keyword>
<dbReference type="Pfam" id="PF12796">
    <property type="entry name" value="Ank_2"/>
    <property type="match status" value="1"/>
</dbReference>
<dbReference type="Gene3D" id="3.30.710.10">
    <property type="entry name" value="Potassium Channel Kv1.1, Chain A"/>
    <property type="match status" value="2"/>
</dbReference>
<feature type="repeat" description="ANK" evidence="3">
    <location>
        <begin position="67"/>
        <end position="96"/>
    </location>
</feature>
<dbReference type="SMART" id="SM00225">
    <property type="entry name" value="BTB"/>
    <property type="match status" value="2"/>
</dbReference>
<dbReference type="Proteomes" id="UP000717996">
    <property type="component" value="Unassembled WGS sequence"/>
</dbReference>
<feature type="domain" description="BTB" evidence="4">
    <location>
        <begin position="306"/>
        <end position="388"/>
    </location>
</feature>
<accession>A0A9P6YBD0</accession>
<protein>
    <recommendedName>
        <fullName evidence="4">BTB domain-containing protein</fullName>
    </recommendedName>
</protein>
<dbReference type="AlphaFoldDB" id="A0A9P6YBD0"/>
<proteinExistence type="predicted"/>